<dbReference type="EMBL" id="BBIO01000001">
    <property type="protein sequence ID" value="GAK43606.1"/>
    <property type="molecule type" value="Genomic_DNA"/>
</dbReference>
<reference evidence="1 2" key="1">
    <citation type="submission" date="2014-07" db="EMBL/GenBank/DDBJ databases">
        <title>Tepidicaulis marinum gen. nov., sp. nov., a novel marine bacterium denitrifying nitrate to nitrous oxide strictly under microaerobic conditions.</title>
        <authorList>
            <person name="Takeuchi M."/>
            <person name="Yamagishi T."/>
            <person name="Kamagata Y."/>
            <person name="Oshima K."/>
            <person name="Hattori M."/>
            <person name="Katayama T."/>
            <person name="Hanada S."/>
            <person name="Tamaki H."/>
            <person name="Marumo K."/>
            <person name="Maeda H."/>
            <person name="Nedachi M."/>
            <person name="Iwasaki W."/>
            <person name="Suwa Y."/>
            <person name="Sakata S."/>
        </authorList>
    </citation>
    <scope>NUCLEOTIDE SEQUENCE [LARGE SCALE GENOMIC DNA]</scope>
    <source>
        <strain evidence="1 2">MA2</strain>
    </source>
</reference>
<dbReference type="Proteomes" id="UP000028702">
    <property type="component" value="Unassembled WGS sequence"/>
</dbReference>
<dbReference type="AlphaFoldDB" id="A0A081B6D8"/>
<accession>A0A081B6D8</accession>
<sequence>MSGAVAVAGLSGALLVEAAFREAKGEVPALGIIGPEAVREAFEGDLTQLRDLLQGAVKKALELAGEEEWWPYVHALFDDFIVVEQKDGKLLKYPYEIDGTKVTLGTPQEVVKRFVPAEEGSAASMTEAASPLFIEARDEATYRIRIIKAGLSGNRNYYPDAVLREAVPLFEGTRVFVKSDAEHLSGGGKDVRNLIGALRNVTFTEGTGTDTGELQADLVLLEPEGDIAVKLREAWSRKLTELFGFSIDSRALAKTRKAGQVTVREAVKFTAVNSVDLIVEPGAGGAIINLIEAKGDPLMDREEIIALLEAKGLLKGKNTDRLSDEELTTMLREAVGTAAPAETATAGDTVTRDELRMIEARQTMREKVDASSLPDAAKKRVKTRFLEMASFREADVDEAIREEADYLATFTESGRVNGLGDTPRIEIGRSRFDKVNDMFDAFFDPSHKDHRHARSFKECYAAVTGDTRVTGRLSDADETLMREALDSASFSDVLGNAMNRRLIADYNSPTSYDIYKALTGSPVPINDFRTQERVRFGGYGDLPVVAESGDYTALDSPTDEKASYSVSKRGGIETITLEMIKNDDVGAIRQIPGKMGRAAKRTLSKFVLDFLRTNPVIYDGVTLFHASHNNLGAAALSSASLAAARLAMLKQQEAGSDEPLGIGPRYLWVPPELEEAAVDLFRRNTENDKTFQQSLSLEVMPVWYWTDVNDWVVTADPADIPIIELGFLDGNEEPELFVQDNPTVGSMFSSDKLTYKIRHIYGGTAKDSRGAYKSVVA</sequence>
<keyword evidence="2" id="KW-1185">Reference proteome</keyword>
<dbReference type="RefSeq" id="WP_052379079.1">
    <property type="nucleotide sequence ID" value="NZ_BBIO01000001.1"/>
</dbReference>
<dbReference type="Pfam" id="PF25209">
    <property type="entry name" value="Phage_capsid_4"/>
    <property type="match status" value="1"/>
</dbReference>
<gene>
    <name evidence="1" type="ORF">M2A_0105</name>
</gene>
<organism evidence="1 2">
    <name type="scientific">Tepidicaulis marinus</name>
    <dbReference type="NCBI Taxonomy" id="1333998"/>
    <lineage>
        <taxon>Bacteria</taxon>
        <taxon>Pseudomonadati</taxon>
        <taxon>Pseudomonadota</taxon>
        <taxon>Alphaproteobacteria</taxon>
        <taxon>Hyphomicrobiales</taxon>
        <taxon>Parvibaculaceae</taxon>
        <taxon>Tepidicaulis</taxon>
    </lineage>
</organism>
<dbReference type="eggNOG" id="COG4397">
    <property type="taxonomic scope" value="Bacteria"/>
</dbReference>
<dbReference type="STRING" id="1333998.M2A_0105"/>
<protein>
    <submittedName>
        <fullName evidence="1">Conserved protein</fullName>
    </submittedName>
</protein>
<name>A0A081B6D8_9HYPH</name>
<evidence type="ECO:0000313" key="2">
    <source>
        <dbReference type="Proteomes" id="UP000028702"/>
    </source>
</evidence>
<evidence type="ECO:0000313" key="1">
    <source>
        <dbReference type="EMBL" id="GAK43606.1"/>
    </source>
</evidence>
<comment type="caution">
    <text evidence="1">The sequence shown here is derived from an EMBL/GenBank/DDBJ whole genome shotgun (WGS) entry which is preliminary data.</text>
</comment>
<proteinExistence type="predicted"/>